<evidence type="ECO:0000256" key="7">
    <source>
        <dbReference type="ARBA" id="ARBA00061317"/>
    </source>
</evidence>
<feature type="compositionally biased region" description="Low complexity" evidence="9">
    <location>
        <begin position="110"/>
        <end position="135"/>
    </location>
</feature>
<feature type="compositionally biased region" description="Low complexity" evidence="9">
    <location>
        <begin position="33"/>
        <end position="47"/>
    </location>
</feature>
<keyword evidence="5" id="KW-0539">Nucleus</keyword>
<dbReference type="EMBL" id="JBHFFA010000002">
    <property type="protein sequence ID" value="KAL2642815.1"/>
    <property type="molecule type" value="Genomic_DNA"/>
</dbReference>
<dbReference type="Pfam" id="PF01846">
    <property type="entry name" value="FF"/>
    <property type="match status" value="2"/>
</dbReference>
<dbReference type="Pfam" id="PF00397">
    <property type="entry name" value="WW"/>
    <property type="match status" value="2"/>
</dbReference>
<dbReference type="FunFam" id="2.20.70.10:FF:000228">
    <property type="entry name" value="Pre-mRNA-processing protein 40A"/>
    <property type="match status" value="1"/>
</dbReference>
<comment type="caution">
    <text evidence="12">The sequence shown here is derived from an EMBL/GenBank/DDBJ whole genome shotgun (WGS) entry which is preliminary data.</text>
</comment>
<gene>
    <name evidence="12" type="ORF">R1flu_010402</name>
</gene>
<dbReference type="PANTHER" id="PTHR11864:SF0">
    <property type="entry name" value="PRP40 PRE-MRNA PROCESSING FACTOR 40 HOMOLOG A (YEAST)"/>
    <property type="match status" value="1"/>
</dbReference>
<comment type="function">
    <text evidence="6">Binds the phosphorylated C-terminal domain (CTD) of the largest subunit of RNA polymerase II and functions as a scaffold for RNA processing machineries. May be involved in pre-mRNA splicing.</text>
</comment>
<comment type="similarity">
    <text evidence="7">Belongs to the PRPF40 family.</text>
</comment>
<evidence type="ECO:0000259" key="11">
    <source>
        <dbReference type="PROSITE" id="PS51676"/>
    </source>
</evidence>
<feature type="compositionally biased region" description="Basic and acidic residues" evidence="9">
    <location>
        <begin position="294"/>
        <end position="304"/>
    </location>
</feature>
<feature type="compositionally biased region" description="Basic and acidic residues" evidence="9">
    <location>
        <begin position="461"/>
        <end position="474"/>
    </location>
</feature>
<dbReference type="AlphaFoldDB" id="A0ABD1Z5M8"/>
<dbReference type="InterPro" id="IPR036517">
    <property type="entry name" value="FF_domain_sf"/>
</dbReference>
<dbReference type="GO" id="GO:0005634">
    <property type="term" value="C:nucleus"/>
    <property type="evidence" value="ECO:0007669"/>
    <property type="project" value="UniProtKB-SubCell"/>
</dbReference>
<dbReference type="CDD" id="cd00201">
    <property type="entry name" value="WW"/>
    <property type="match status" value="2"/>
</dbReference>
<feature type="domain" description="FF" evidence="11">
    <location>
        <begin position="586"/>
        <end position="646"/>
    </location>
</feature>
<evidence type="ECO:0000256" key="5">
    <source>
        <dbReference type="ARBA" id="ARBA00023242"/>
    </source>
</evidence>
<dbReference type="GO" id="GO:0006397">
    <property type="term" value="P:mRNA processing"/>
    <property type="evidence" value="ECO:0007669"/>
    <property type="project" value="UniProtKB-KW"/>
</dbReference>
<sequence length="768" mass="83292">MAGLPPQQLQGSTAGRGRGMTVPAWMKGPSPPAASATSGPPQAQIPGSTPPSGPLPPNRMPGLGPSGVPPSFGVPPMQFRTQGPPQPGQQFIPPGGQQYRPSVPPPGMGPPQHVVPPNIQGMGPQQGMPPSSQPSQYPPSSMPQMLPRPPQQPQPPQASQGPPMSYPQQPRPVPGGLPPQQQPQPHGMPLPPVPATPGMQPPSSFGFNSSVPYPQAPISYGMTQTPYQNPMQPQSIQPLQPSGQPWPMVPGQSMVPAPLQGHQAPVQPSPAGASPLPGGTSLSAQSSLPGASDWQEHTAPDGRRYYHNKRTKSSSWEKPVELMTPTERADASTVWKEFVTAEGRKYYYNKITKQSKWTMPDEMKLAREHVDKSPAAGTPGVSAAEVTGASVMPGNTAGGNISASVLPAAASPKPGPVVTSTPAFLTQSAALSAAPSVTAVPAFIPAPSGNVLSKKSLPAEVGKEETLAGNRKEDGEEASAQDLEEAKKAMLLTGKINVTPVVEEKPSPMAEEPLTYANKAEAKNAFKELLESVHVESDWTWDQTMRVIINDKRYGALKTLGERKQAFNEYLAQRKKLEYEEKRLKQKKAREDFLSMLEESKELTSSMGWSKPLTLLNRGPLENGPRFQAVDKDREREELYEDYLVDLERKEREKLAKKGKRIQLNIGHFWSLVILLMVKDRHEYQDVAANTSGSTPKELFEDFAEELDKQYHEDKVKAKEAIKSGKISVASTWTFDRFKAAIAEAEFEENSGRLFPVKVRLQQLWGGQ</sequence>
<evidence type="ECO:0000256" key="6">
    <source>
        <dbReference type="ARBA" id="ARBA00056384"/>
    </source>
</evidence>
<dbReference type="FunFam" id="1.10.10.440:FF:000024">
    <property type="entry name" value="Pre-mRNA-processing protein 40A"/>
    <property type="match status" value="1"/>
</dbReference>
<dbReference type="PROSITE" id="PS51676">
    <property type="entry name" value="FF"/>
    <property type="match status" value="2"/>
</dbReference>
<dbReference type="InterPro" id="IPR002713">
    <property type="entry name" value="FF_domain"/>
</dbReference>
<feature type="compositionally biased region" description="Polar residues" evidence="9">
    <location>
        <begin position="201"/>
        <end position="212"/>
    </location>
</feature>
<dbReference type="GO" id="GO:0008380">
    <property type="term" value="P:RNA splicing"/>
    <property type="evidence" value="ECO:0007669"/>
    <property type="project" value="UniProtKB-KW"/>
</dbReference>
<feature type="region of interest" description="Disordered" evidence="9">
    <location>
        <begin position="371"/>
        <end position="401"/>
    </location>
</feature>
<keyword evidence="4" id="KW-0508">mRNA splicing</keyword>
<organism evidence="12 13">
    <name type="scientific">Riccia fluitans</name>
    <dbReference type="NCBI Taxonomy" id="41844"/>
    <lineage>
        <taxon>Eukaryota</taxon>
        <taxon>Viridiplantae</taxon>
        <taxon>Streptophyta</taxon>
        <taxon>Embryophyta</taxon>
        <taxon>Marchantiophyta</taxon>
        <taxon>Marchantiopsida</taxon>
        <taxon>Marchantiidae</taxon>
        <taxon>Marchantiales</taxon>
        <taxon>Ricciaceae</taxon>
        <taxon>Riccia</taxon>
    </lineage>
</organism>
<dbReference type="Pfam" id="PF25432">
    <property type="entry name" value="FF_PRPF40A"/>
    <property type="match status" value="1"/>
</dbReference>
<dbReference type="GO" id="GO:0070063">
    <property type="term" value="F:RNA polymerase binding"/>
    <property type="evidence" value="ECO:0007669"/>
    <property type="project" value="UniProtKB-ARBA"/>
</dbReference>
<feature type="compositionally biased region" description="Low complexity" evidence="9">
    <location>
        <begin position="269"/>
        <end position="279"/>
    </location>
</feature>
<dbReference type="FunFam" id="1.10.10.440:FF:000013">
    <property type="entry name" value="pre-mRNA-processing protein 40A isoform X1"/>
    <property type="match status" value="1"/>
</dbReference>
<keyword evidence="13" id="KW-1185">Reference proteome</keyword>
<dbReference type="Gene3D" id="2.20.70.10">
    <property type="match status" value="2"/>
</dbReference>
<dbReference type="SMART" id="SM00456">
    <property type="entry name" value="WW"/>
    <property type="match status" value="2"/>
</dbReference>
<proteinExistence type="inferred from homology"/>
<feature type="compositionally biased region" description="Pro residues" evidence="9">
    <location>
        <begin position="136"/>
        <end position="156"/>
    </location>
</feature>
<dbReference type="Proteomes" id="UP001605036">
    <property type="component" value="Unassembled WGS sequence"/>
</dbReference>
<name>A0ABD1Z5M8_9MARC</name>
<comment type="subunit">
    <text evidence="8">Interacts (via the WW domains) with the phosphorylated C-terminal domain of NRPB1 (via CTD domain).</text>
</comment>
<dbReference type="InterPro" id="IPR036020">
    <property type="entry name" value="WW_dom_sf"/>
</dbReference>
<evidence type="ECO:0008006" key="14">
    <source>
        <dbReference type="Google" id="ProtNLM"/>
    </source>
</evidence>
<feature type="compositionally biased region" description="Polar residues" evidence="9">
    <location>
        <begin position="280"/>
        <end position="289"/>
    </location>
</feature>
<feature type="compositionally biased region" description="Pro residues" evidence="9">
    <location>
        <begin position="48"/>
        <end position="59"/>
    </location>
</feature>
<feature type="compositionally biased region" description="Polar residues" evidence="9">
    <location>
        <begin position="221"/>
        <end position="243"/>
    </location>
</feature>
<comment type="subcellular location">
    <subcellularLocation>
        <location evidence="1">Nucleus</location>
    </subcellularLocation>
</comment>
<dbReference type="SMART" id="SM00441">
    <property type="entry name" value="FF"/>
    <property type="match status" value="2"/>
</dbReference>
<reference evidence="12 13" key="1">
    <citation type="submission" date="2024-09" db="EMBL/GenBank/DDBJ databases">
        <title>Chromosome-scale assembly of Riccia fluitans.</title>
        <authorList>
            <person name="Paukszto L."/>
            <person name="Sawicki J."/>
            <person name="Karawczyk K."/>
            <person name="Piernik-Szablinska J."/>
            <person name="Szczecinska M."/>
            <person name="Mazdziarz M."/>
        </authorList>
    </citation>
    <scope>NUCLEOTIDE SEQUENCE [LARGE SCALE GENOMIC DNA]</scope>
    <source>
        <strain evidence="12">Rf_01</strain>
        <tissue evidence="12">Aerial parts of the thallus</tissue>
    </source>
</reference>
<feature type="domain" description="WW" evidence="10">
    <location>
        <begin position="329"/>
        <end position="362"/>
    </location>
</feature>
<dbReference type="InterPro" id="IPR001202">
    <property type="entry name" value="WW_dom"/>
</dbReference>
<dbReference type="SUPFAM" id="SSF81698">
    <property type="entry name" value="FF domain"/>
    <property type="match status" value="2"/>
</dbReference>
<evidence type="ECO:0000256" key="2">
    <source>
        <dbReference type="ARBA" id="ARBA00022664"/>
    </source>
</evidence>
<keyword evidence="3" id="KW-0677">Repeat</keyword>
<dbReference type="PROSITE" id="PS01159">
    <property type="entry name" value="WW_DOMAIN_1"/>
    <property type="match status" value="1"/>
</dbReference>
<accession>A0ABD1Z5M8</accession>
<protein>
    <recommendedName>
        <fullName evidence="14">Pre-mRNA-processing protein 40C</fullName>
    </recommendedName>
</protein>
<feature type="domain" description="WW" evidence="10">
    <location>
        <begin position="288"/>
        <end position="321"/>
    </location>
</feature>
<evidence type="ECO:0000256" key="9">
    <source>
        <dbReference type="SAM" id="MobiDB-lite"/>
    </source>
</evidence>
<dbReference type="PROSITE" id="PS50020">
    <property type="entry name" value="WW_DOMAIN_2"/>
    <property type="match status" value="2"/>
</dbReference>
<evidence type="ECO:0000256" key="3">
    <source>
        <dbReference type="ARBA" id="ARBA00022737"/>
    </source>
</evidence>
<evidence type="ECO:0000256" key="8">
    <source>
        <dbReference type="ARBA" id="ARBA00064817"/>
    </source>
</evidence>
<evidence type="ECO:0000256" key="4">
    <source>
        <dbReference type="ARBA" id="ARBA00023187"/>
    </source>
</evidence>
<keyword evidence="2" id="KW-0507">mRNA processing</keyword>
<dbReference type="InterPro" id="IPR039726">
    <property type="entry name" value="Prp40-like"/>
</dbReference>
<feature type="compositionally biased region" description="Pro residues" evidence="9">
    <location>
        <begin position="169"/>
        <end position="195"/>
    </location>
</feature>
<evidence type="ECO:0000259" key="10">
    <source>
        <dbReference type="PROSITE" id="PS50020"/>
    </source>
</evidence>
<evidence type="ECO:0000313" key="13">
    <source>
        <dbReference type="Proteomes" id="UP001605036"/>
    </source>
</evidence>
<feature type="domain" description="FF" evidence="11">
    <location>
        <begin position="519"/>
        <end position="573"/>
    </location>
</feature>
<evidence type="ECO:0000313" key="12">
    <source>
        <dbReference type="EMBL" id="KAL2642815.1"/>
    </source>
</evidence>
<dbReference type="PANTHER" id="PTHR11864">
    <property type="entry name" value="PRE-MRNA-PROCESSING PROTEIN PRP40"/>
    <property type="match status" value="1"/>
</dbReference>
<feature type="compositionally biased region" description="Low complexity" evidence="9">
    <location>
        <begin position="88"/>
        <end position="98"/>
    </location>
</feature>
<dbReference type="Gene3D" id="1.10.10.440">
    <property type="entry name" value="FF domain"/>
    <property type="match status" value="2"/>
</dbReference>
<feature type="region of interest" description="Disordered" evidence="9">
    <location>
        <begin position="455"/>
        <end position="478"/>
    </location>
</feature>
<evidence type="ECO:0000256" key="1">
    <source>
        <dbReference type="ARBA" id="ARBA00004123"/>
    </source>
</evidence>
<feature type="region of interest" description="Disordered" evidence="9">
    <location>
        <begin position="1"/>
        <end position="332"/>
    </location>
</feature>
<dbReference type="SUPFAM" id="SSF51045">
    <property type="entry name" value="WW domain"/>
    <property type="match status" value="2"/>
</dbReference>